<dbReference type="AlphaFoldDB" id="A0AAW9REF0"/>
<organism evidence="2 3">
    <name type="scientific">Elongatibacter sediminis</name>
    <dbReference type="NCBI Taxonomy" id="3119006"/>
    <lineage>
        <taxon>Bacteria</taxon>
        <taxon>Pseudomonadati</taxon>
        <taxon>Pseudomonadota</taxon>
        <taxon>Gammaproteobacteria</taxon>
        <taxon>Chromatiales</taxon>
        <taxon>Wenzhouxiangellaceae</taxon>
        <taxon>Elongatibacter</taxon>
    </lineage>
</organism>
<dbReference type="Proteomes" id="UP001359886">
    <property type="component" value="Unassembled WGS sequence"/>
</dbReference>
<dbReference type="EMBL" id="JAZHOG010000004">
    <property type="protein sequence ID" value="MEJ8567319.1"/>
    <property type="molecule type" value="Genomic_DNA"/>
</dbReference>
<keyword evidence="3" id="KW-1185">Reference proteome</keyword>
<sequence>MRLPATLLAAAATLLPCAAAAESPELPATPRSAIEFGPSTERAFDRSGDFVTLEQKPDGALNARQNGSFQNVSVARVGPGGKIETYCTTDAGRARDWMARLDGRPANVEAAPPASGDPK</sequence>
<evidence type="ECO:0000313" key="2">
    <source>
        <dbReference type="EMBL" id="MEJ8567319.1"/>
    </source>
</evidence>
<feature type="chain" id="PRO_5043813207" evidence="1">
    <location>
        <begin position="21"/>
        <end position="119"/>
    </location>
</feature>
<comment type="caution">
    <text evidence="2">The sequence shown here is derived from an EMBL/GenBank/DDBJ whole genome shotgun (WGS) entry which is preliminary data.</text>
</comment>
<name>A0AAW9REF0_9GAMM</name>
<feature type="signal peptide" evidence="1">
    <location>
        <begin position="1"/>
        <end position="20"/>
    </location>
</feature>
<protein>
    <submittedName>
        <fullName evidence="2">Uncharacterized protein</fullName>
    </submittedName>
</protein>
<dbReference type="RefSeq" id="WP_354694645.1">
    <property type="nucleotide sequence ID" value="NZ_JAZHOG010000004.1"/>
</dbReference>
<gene>
    <name evidence="2" type="ORF">V3330_06740</name>
</gene>
<keyword evidence="1" id="KW-0732">Signal</keyword>
<reference evidence="2 3" key="1">
    <citation type="submission" date="2024-02" db="EMBL/GenBank/DDBJ databases">
        <title>A novel Wenzhouxiangellaceae bacterium, isolated from coastal sediments.</title>
        <authorList>
            <person name="Du Z.-J."/>
            <person name="Ye Y.-Q."/>
            <person name="Zhang X.-Y."/>
        </authorList>
    </citation>
    <scope>NUCLEOTIDE SEQUENCE [LARGE SCALE GENOMIC DNA]</scope>
    <source>
        <strain evidence="2 3">CH-27</strain>
    </source>
</reference>
<evidence type="ECO:0000313" key="3">
    <source>
        <dbReference type="Proteomes" id="UP001359886"/>
    </source>
</evidence>
<proteinExistence type="predicted"/>
<accession>A0AAW9REF0</accession>
<evidence type="ECO:0000256" key="1">
    <source>
        <dbReference type="SAM" id="SignalP"/>
    </source>
</evidence>